<feature type="active site" description="Proton donor" evidence="2">
    <location>
        <position position="525"/>
    </location>
</feature>
<dbReference type="InterPro" id="IPR000172">
    <property type="entry name" value="GMC_OxRdtase_N"/>
</dbReference>
<dbReference type="Gene3D" id="3.30.560.10">
    <property type="entry name" value="Glucose Oxidase, domain 3"/>
    <property type="match status" value="1"/>
</dbReference>
<dbReference type="Proteomes" id="UP001285441">
    <property type="component" value="Unassembled WGS sequence"/>
</dbReference>
<protein>
    <submittedName>
        <fullName evidence="5">GMC oxidoreductase-like protein</fullName>
    </submittedName>
</protein>
<evidence type="ECO:0000259" key="4">
    <source>
        <dbReference type="PROSITE" id="PS00624"/>
    </source>
</evidence>
<dbReference type="Pfam" id="PF00732">
    <property type="entry name" value="GMC_oxred_N"/>
    <property type="match status" value="1"/>
</dbReference>
<dbReference type="SUPFAM" id="SSF54373">
    <property type="entry name" value="FAD-linked reductases, C-terminal domain"/>
    <property type="match status" value="1"/>
</dbReference>
<feature type="active site" description="Proton acceptor" evidence="2">
    <location>
        <position position="568"/>
    </location>
</feature>
<dbReference type="EMBL" id="JAULSW010000002">
    <property type="protein sequence ID" value="KAK3389652.1"/>
    <property type="molecule type" value="Genomic_DNA"/>
</dbReference>
<dbReference type="GO" id="GO:0050660">
    <property type="term" value="F:flavin adenine dinucleotide binding"/>
    <property type="evidence" value="ECO:0007669"/>
    <property type="project" value="InterPro"/>
</dbReference>
<reference evidence="5" key="1">
    <citation type="journal article" date="2023" name="Mol. Phylogenet. Evol.">
        <title>Genome-scale phylogeny and comparative genomics of the fungal order Sordariales.</title>
        <authorList>
            <person name="Hensen N."/>
            <person name="Bonometti L."/>
            <person name="Westerberg I."/>
            <person name="Brannstrom I.O."/>
            <person name="Guillou S."/>
            <person name="Cros-Aarteil S."/>
            <person name="Calhoun S."/>
            <person name="Haridas S."/>
            <person name="Kuo A."/>
            <person name="Mondo S."/>
            <person name="Pangilinan J."/>
            <person name="Riley R."/>
            <person name="LaButti K."/>
            <person name="Andreopoulos B."/>
            <person name="Lipzen A."/>
            <person name="Chen C."/>
            <person name="Yan M."/>
            <person name="Daum C."/>
            <person name="Ng V."/>
            <person name="Clum A."/>
            <person name="Steindorff A."/>
            <person name="Ohm R.A."/>
            <person name="Martin F."/>
            <person name="Silar P."/>
            <person name="Natvig D.O."/>
            <person name="Lalanne C."/>
            <person name="Gautier V."/>
            <person name="Ament-Velasquez S.L."/>
            <person name="Kruys A."/>
            <person name="Hutchinson M.I."/>
            <person name="Powell A.J."/>
            <person name="Barry K."/>
            <person name="Miller A.N."/>
            <person name="Grigoriev I.V."/>
            <person name="Debuchy R."/>
            <person name="Gladieux P."/>
            <person name="Hiltunen Thoren M."/>
            <person name="Johannesson H."/>
        </authorList>
    </citation>
    <scope>NUCLEOTIDE SEQUENCE</scope>
    <source>
        <strain evidence="5">CBS 232.78</strain>
    </source>
</reference>
<evidence type="ECO:0000256" key="1">
    <source>
        <dbReference type="ARBA" id="ARBA00010790"/>
    </source>
</evidence>
<feature type="binding site" evidence="3">
    <location>
        <position position="223"/>
    </location>
    <ligand>
        <name>FAD</name>
        <dbReference type="ChEBI" id="CHEBI:57692"/>
    </ligand>
</feature>
<dbReference type="GO" id="GO:0044550">
    <property type="term" value="P:secondary metabolite biosynthetic process"/>
    <property type="evidence" value="ECO:0007669"/>
    <property type="project" value="TreeGrafter"/>
</dbReference>
<evidence type="ECO:0000313" key="5">
    <source>
        <dbReference type="EMBL" id="KAK3389652.1"/>
    </source>
</evidence>
<dbReference type="AlphaFoldDB" id="A0AAE0NXP8"/>
<dbReference type="PANTHER" id="PTHR11552:SF115">
    <property type="entry name" value="DEHYDROGENASE XPTC-RELATED"/>
    <property type="match status" value="1"/>
</dbReference>
<dbReference type="InterPro" id="IPR007867">
    <property type="entry name" value="GMC_OxRtase_C"/>
</dbReference>
<dbReference type="Pfam" id="PF05199">
    <property type="entry name" value="GMC_oxred_C"/>
    <property type="match status" value="1"/>
</dbReference>
<dbReference type="Gene3D" id="3.50.50.60">
    <property type="entry name" value="FAD/NAD(P)-binding domain"/>
    <property type="match status" value="1"/>
</dbReference>
<comment type="caution">
    <text evidence="5">The sequence shown here is derived from an EMBL/GenBank/DDBJ whole genome shotgun (WGS) entry which is preliminary data.</text>
</comment>
<dbReference type="SUPFAM" id="SSF51905">
    <property type="entry name" value="FAD/NAD(P)-binding domain"/>
    <property type="match status" value="1"/>
</dbReference>
<evidence type="ECO:0000256" key="2">
    <source>
        <dbReference type="PIRSR" id="PIRSR000137-1"/>
    </source>
</evidence>
<comment type="similarity">
    <text evidence="1">Belongs to the GMC oxidoreductase family.</text>
</comment>
<accession>A0AAE0NXP8</accession>
<evidence type="ECO:0000313" key="6">
    <source>
        <dbReference type="Proteomes" id="UP001285441"/>
    </source>
</evidence>
<organism evidence="5 6">
    <name type="scientific">Podospora didyma</name>
    <dbReference type="NCBI Taxonomy" id="330526"/>
    <lineage>
        <taxon>Eukaryota</taxon>
        <taxon>Fungi</taxon>
        <taxon>Dikarya</taxon>
        <taxon>Ascomycota</taxon>
        <taxon>Pezizomycotina</taxon>
        <taxon>Sordariomycetes</taxon>
        <taxon>Sordariomycetidae</taxon>
        <taxon>Sordariales</taxon>
        <taxon>Podosporaceae</taxon>
        <taxon>Podospora</taxon>
    </lineage>
</organism>
<name>A0AAE0NXP8_9PEZI</name>
<dbReference type="PIRSF" id="PIRSF000137">
    <property type="entry name" value="Alcohol_oxidase"/>
    <property type="match status" value="1"/>
</dbReference>
<dbReference type="PROSITE" id="PS00624">
    <property type="entry name" value="GMC_OXRED_2"/>
    <property type="match status" value="1"/>
</dbReference>
<dbReference type="PANTHER" id="PTHR11552">
    <property type="entry name" value="GLUCOSE-METHANOL-CHOLINE GMC OXIDOREDUCTASE"/>
    <property type="match status" value="1"/>
</dbReference>
<evidence type="ECO:0000256" key="3">
    <source>
        <dbReference type="PIRSR" id="PIRSR000137-2"/>
    </source>
</evidence>
<sequence>MPRFSHISETVLVIEYGQIEYAPGIFDPPATVWAGAQPGLASTWLFSSLPNPEVKNKPALVFAGKAVGGSSTSNGMFFDRGSRFDYDAWADVGSPEFDSHHDKWSWKDIFPYFKKSVTFAEPPASVVHKYGYTWDLAAFGGTTPIYSSFPPFLWGDHSLMRNAWEELGVPVLKECAGGDKAGLCWIPISEHPITARRSHAGLGHYADVNETRPNYDLLVRHQVIRVAYPHDLKRGPPMVEVRSLADNRIFNVTAKAEVILSAGAFHTPTVLHRSGIGPASVIREAGIPLVLDLPGVGNNFQDHSGPSITWNYTTPLNVTDPLPIAMLNATFAAEALEGFKSIPARGPYTLSQSNSALYLSLLTMAGANATKTILHKIRTLISSGTASSFLPQSYRSDPTMIAGYEAQLSTLARKIYSRCSAPSIEVPWATGTAARLFLLHPLSRGTVRLNSTHPLEQPILDYRTGSNPIDFDIHLAHVRYLRRIFTTPTMITAQANELALGEAIASDDAALLNYVKDTMTFSFMHPCCTAAMLPLNKGGVVGPDLKVFGAEGLRVVDMSILPLLPSSHLSATAYAVGEKAADIIIRAWS</sequence>
<dbReference type="InterPro" id="IPR036188">
    <property type="entry name" value="FAD/NAD-bd_sf"/>
</dbReference>
<dbReference type="InterPro" id="IPR012132">
    <property type="entry name" value="GMC_OxRdtase"/>
</dbReference>
<gene>
    <name evidence="5" type="ORF">B0H63DRAFT_102775</name>
</gene>
<keyword evidence="3" id="KW-0285">Flavoprotein</keyword>
<proteinExistence type="inferred from homology"/>
<comment type="cofactor">
    <cofactor evidence="3">
        <name>FAD</name>
        <dbReference type="ChEBI" id="CHEBI:57692"/>
    </cofactor>
</comment>
<keyword evidence="6" id="KW-1185">Reference proteome</keyword>
<feature type="domain" description="Glucose-methanol-choline oxidoreductase N-terminal" evidence="4">
    <location>
        <begin position="263"/>
        <end position="277"/>
    </location>
</feature>
<reference evidence="5" key="2">
    <citation type="submission" date="2023-06" db="EMBL/GenBank/DDBJ databases">
        <authorList>
            <consortium name="Lawrence Berkeley National Laboratory"/>
            <person name="Haridas S."/>
            <person name="Hensen N."/>
            <person name="Bonometti L."/>
            <person name="Westerberg I."/>
            <person name="Brannstrom I.O."/>
            <person name="Guillou S."/>
            <person name="Cros-Aarteil S."/>
            <person name="Calhoun S."/>
            <person name="Kuo A."/>
            <person name="Mondo S."/>
            <person name="Pangilinan J."/>
            <person name="Riley R."/>
            <person name="LaButti K."/>
            <person name="Andreopoulos B."/>
            <person name="Lipzen A."/>
            <person name="Chen C."/>
            <person name="Yanf M."/>
            <person name="Daum C."/>
            <person name="Ng V."/>
            <person name="Clum A."/>
            <person name="Steindorff A."/>
            <person name="Ohm R."/>
            <person name="Martin F."/>
            <person name="Silar P."/>
            <person name="Natvig D."/>
            <person name="Lalanne C."/>
            <person name="Gautier V."/>
            <person name="Ament-velasquez S.L."/>
            <person name="Kruys A."/>
            <person name="Hutchinson M.I."/>
            <person name="Powell A.J."/>
            <person name="Barry K."/>
            <person name="Miller A.N."/>
            <person name="Grigoriev I.V."/>
            <person name="Debuchy R."/>
            <person name="Gladieux P."/>
            <person name="Thoren M.H."/>
            <person name="Johannesson H."/>
        </authorList>
    </citation>
    <scope>NUCLEOTIDE SEQUENCE</scope>
    <source>
        <strain evidence="5">CBS 232.78</strain>
    </source>
</reference>
<keyword evidence="3" id="KW-0274">FAD</keyword>
<dbReference type="GO" id="GO:0016614">
    <property type="term" value="F:oxidoreductase activity, acting on CH-OH group of donors"/>
    <property type="evidence" value="ECO:0007669"/>
    <property type="project" value="InterPro"/>
</dbReference>